<feature type="region of interest" description="Disordered" evidence="4">
    <location>
        <begin position="141"/>
        <end position="174"/>
    </location>
</feature>
<gene>
    <name evidence="5" type="primary">ORF43583</name>
</gene>
<feature type="compositionally biased region" description="Basic residues" evidence="4">
    <location>
        <begin position="109"/>
        <end position="121"/>
    </location>
</feature>
<evidence type="ECO:0000256" key="1">
    <source>
        <dbReference type="ARBA" id="ARBA00004604"/>
    </source>
</evidence>
<comment type="subcellular location">
    <subcellularLocation>
        <location evidence="1">Nucleus</location>
        <location evidence="1">Nucleolus</location>
    </subcellularLocation>
</comment>
<dbReference type="PANTHER" id="PTHR31109">
    <property type="entry name" value="PROTEIN FAM207A"/>
    <property type="match status" value="1"/>
</dbReference>
<dbReference type="Pfam" id="PF15341">
    <property type="entry name" value="SLX9"/>
    <property type="match status" value="1"/>
</dbReference>
<accession>A0A0B6Z057</accession>
<evidence type="ECO:0000256" key="2">
    <source>
        <dbReference type="ARBA" id="ARBA00011022"/>
    </source>
</evidence>
<dbReference type="AlphaFoldDB" id="A0A0B6Z057"/>
<name>A0A0B6Z057_9EUPU</name>
<evidence type="ECO:0000256" key="3">
    <source>
        <dbReference type="ARBA" id="ARBA00023242"/>
    </source>
</evidence>
<dbReference type="InterPro" id="IPR028160">
    <property type="entry name" value="Slx9-like"/>
</dbReference>
<sequence>MGKMKRVKQKLHAAAVRSKIKNSNVGDENGMDVTEVVAVDPTAGGKRGESLFQNVRISSADLSKQKLPDFDAQSTITSRMFKGQNMKKKDKLKIRQEMWTTKIDLIQSAKRKAKESKRKQKTPIVGDLTPIEDALPTLELLMRESSEDSARRNRETTEKPRSIPKEKKRKEQMMKDISLFQQVLQHPVFQENASAAIKEHLKMKLQTEGKPSNVDKTKGKL</sequence>
<dbReference type="PANTHER" id="PTHR31109:SF2">
    <property type="entry name" value="RIBOSOME BIOGENESIS PROTEIN SLX9 HOMOLOG"/>
    <property type="match status" value="1"/>
</dbReference>
<dbReference type="GO" id="GO:0005730">
    <property type="term" value="C:nucleolus"/>
    <property type="evidence" value="ECO:0007669"/>
    <property type="project" value="UniProtKB-SubCell"/>
</dbReference>
<reference evidence="5" key="1">
    <citation type="submission" date="2014-12" db="EMBL/GenBank/DDBJ databases">
        <title>Insight into the proteome of Arion vulgaris.</title>
        <authorList>
            <person name="Aradska J."/>
            <person name="Bulat T."/>
            <person name="Smidak R."/>
            <person name="Sarate P."/>
            <person name="Gangsoo J."/>
            <person name="Sialana F."/>
            <person name="Bilban M."/>
            <person name="Lubec G."/>
        </authorList>
    </citation>
    <scope>NUCLEOTIDE SEQUENCE</scope>
    <source>
        <tissue evidence="5">Skin</tissue>
    </source>
</reference>
<organism evidence="5">
    <name type="scientific">Arion vulgaris</name>
    <dbReference type="NCBI Taxonomy" id="1028688"/>
    <lineage>
        <taxon>Eukaryota</taxon>
        <taxon>Metazoa</taxon>
        <taxon>Spiralia</taxon>
        <taxon>Lophotrochozoa</taxon>
        <taxon>Mollusca</taxon>
        <taxon>Gastropoda</taxon>
        <taxon>Heterobranchia</taxon>
        <taxon>Euthyneura</taxon>
        <taxon>Panpulmonata</taxon>
        <taxon>Eupulmonata</taxon>
        <taxon>Stylommatophora</taxon>
        <taxon>Helicina</taxon>
        <taxon>Arionoidea</taxon>
        <taxon>Arionidae</taxon>
        <taxon>Arion</taxon>
    </lineage>
</organism>
<evidence type="ECO:0000256" key="4">
    <source>
        <dbReference type="SAM" id="MobiDB-lite"/>
    </source>
</evidence>
<evidence type="ECO:0000313" key="5">
    <source>
        <dbReference type="EMBL" id="CEK61888.1"/>
    </source>
</evidence>
<dbReference type="GO" id="GO:0030686">
    <property type="term" value="C:90S preribosome"/>
    <property type="evidence" value="ECO:0007669"/>
    <property type="project" value="InterPro"/>
</dbReference>
<dbReference type="GO" id="GO:0030688">
    <property type="term" value="C:preribosome, small subunit precursor"/>
    <property type="evidence" value="ECO:0007669"/>
    <property type="project" value="InterPro"/>
</dbReference>
<dbReference type="EMBL" id="HACG01015023">
    <property type="protein sequence ID" value="CEK61888.1"/>
    <property type="molecule type" value="Transcribed_RNA"/>
</dbReference>
<dbReference type="GO" id="GO:0000462">
    <property type="term" value="P:maturation of SSU-rRNA from tricistronic rRNA transcript (SSU-rRNA, 5.8S rRNA, LSU-rRNA)"/>
    <property type="evidence" value="ECO:0007669"/>
    <property type="project" value="InterPro"/>
</dbReference>
<proteinExistence type="inferred from homology"/>
<protein>
    <recommendedName>
        <fullName evidence="6">Ribosome biogenesis protein SLX9</fullName>
    </recommendedName>
</protein>
<comment type="similarity">
    <text evidence="2">Belongs to the SLX9 family.</text>
</comment>
<feature type="region of interest" description="Disordered" evidence="4">
    <location>
        <begin position="109"/>
        <end position="129"/>
    </location>
</feature>
<keyword evidence="3" id="KW-0539">Nucleus</keyword>
<evidence type="ECO:0008006" key="6">
    <source>
        <dbReference type="Google" id="ProtNLM"/>
    </source>
</evidence>